<keyword evidence="1 4" id="KW-0812">Transmembrane</keyword>
<evidence type="ECO:0000256" key="5">
    <source>
        <dbReference type="SAM" id="SignalP"/>
    </source>
</evidence>
<feature type="transmembrane region" description="Helical" evidence="4">
    <location>
        <begin position="131"/>
        <end position="154"/>
    </location>
</feature>
<dbReference type="EMBL" id="CP056067">
    <property type="protein sequence ID" value="UKJ89338.1"/>
    <property type="molecule type" value="Genomic_DNA"/>
</dbReference>
<proteinExistence type="inferred from homology"/>
<evidence type="ECO:0000256" key="2">
    <source>
        <dbReference type="ARBA" id="ARBA00022989"/>
    </source>
</evidence>
<feature type="signal peptide" evidence="5">
    <location>
        <begin position="1"/>
        <end position="19"/>
    </location>
</feature>
<comment type="subcellular location">
    <subcellularLocation>
        <location evidence="4">Membrane</location>
        <topology evidence="4">Multi-pass membrane protein</topology>
    </subcellularLocation>
</comment>
<keyword evidence="2 4" id="KW-1133">Transmembrane helix</keyword>
<comment type="similarity">
    <text evidence="4">Belongs to the copper transporter (Ctr) (TC 1.A.56) family. SLC31A subfamily.</text>
</comment>
<dbReference type="Proteomes" id="UP000244803">
    <property type="component" value="Chromosome 4"/>
</dbReference>
<keyword evidence="4" id="KW-0187">Copper transport</keyword>
<name>A0A976M8T7_THEOR</name>
<feature type="transmembrane region" description="Helical" evidence="4">
    <location>
        <begin position="70"/>
        <end position="92"/>
    </location>
</feature>
<keyword evidence="4" id="KW-0186">Copper</keyword>
<keyword evidence="5" id="KW-0732">Signal</keyword>
<dbReference type="Pfam" id="PF04145">
    <property type="entry name" value="Ctr"/>
    <property type="match status" value="1"/>
</dbReference>
<dbReference type="AlphaFoldDB" id="A0A976M8T7"/>
<feature type="chain" id="PRO_5036787985" description="Copper transport protein" evidence="5">
    <location>
        <begin position="20"/>
        <end position="179"/>
    </location>
</feature>
<accession>A0A976M8T7</accession>
<dbReference type="InterPro" id="IPR007274">
    <property type="entry name" value="Cop_transporter"/>
</dbReference>
<organism evidence="6 7">
    <name type="scientific">Theileria orientalis</name>
    <dbReference type="NCBI Taxonomy" id="68886"/>
    <lineage>
        <taxon>Eukaryota</taxon>
        <taxon>Sar</taxon>
        <taxon>Alveolata</taxon>
        <taxon>Apicomplexa</taxon>
        <taxon>Aconoidasida</taxon>
        <taxon>Piroplasmida</taxon>
        <taxon>Theileriidae</taxon>
        <taxon>Theileria</taxon>
    </lineage>
</organism>
<dbReference type="PANTHER" id="PTHR12483">
    <property type="entry name" value="SOLUTE CARRIER FAMILY 31 COPPER TRANSPORTERS"/>
    <property type="match status" value="1"/>
</dbReference>
<feature type="transmembrane region" description="Helical" evidence="4">
    <location>
        <begin position="104"/>
        <end position="125"/>
    </location>
</feature>
<evidence type="ECO:0000256" key="1">
    <source>
        <dbReference type="ARBA" id="ARBA00022692"/>
    </source>
</evidence>
<dbReference type="OrthoDB" id="73901at2759"/>
<reference evidence="6" key="1">
    <citation type="submission" date="2022-07" db="EMBL/GenBank/DDBJ databases">
        <title>Evaluation of T. orientalis genome assembly methods using nanopore sequencing and analysis of variation between genomes.</title>
        <authorList>
            <person name="Yam J."/>
            <person name="Micallef M.L."/>
            <person name="Liu M."/>
            <person name="Djordjevic S.P."/>
            <person name="Bogema D.R."/>
            <person name="Jenkins C."/>
        </authorList>
    </citation>
    <scope>NUCLEOTIDE SEQUENCE</scope>
    <source>
        <strain evidence="6">Fish Creek</strain>
    </source>
</reference>
<evidence type="ECO:0000256" key="4">
    <source>
        <dbReference type="RuleBase" id="RU367022"/>
    </source>
</evidence>
<evidence type="ECO:0000256" key="3">
    <source>
        <dbReference type="ARBA" id="ARBA00023136"/>
    </source>
</evidence>
<keyword evidence="4" id="KW-0406">Ion transport</keyword>
<evidence type="ECO:0000313" key="6">
    <source>
        <dbReference type="EMBL" id="UKJ89338.1"/>
    </source>
</evidence>
<protein>
    <recommendedName>
        <fullName evidence="4">Copper transport protein</fullName>
    </recommendedName>
</protein>
<evidence type="ECO:0000313" key="7">
    <source>
        <dbReference type="Proteomes" id="UP000244803"/>
    </source>
</evidence>
<keyword evidence="4" id="KW-0813">Transport</keyword>
<gene>
    <name evidence="6" type="ORF">MACJ_002586</name>
</gene>
<dbReference type="GO" id="GO:0016020">
    <property type="term" value="C:membrane"/>
    <property type="evidence" value="ECO:0007669"/>
    <property type="project" value="UniProtKB-SubCell"/>
</dbReference>
<keyword evidence="3 4" id="KW-0472">Membrane</keyword>
<dbReference type="GO" id="GO:0005375">
    <property type="term" value="F:copper ion transmembrane transporter activity"/>
    <property type="evidence" value="ECO:0007669"/>
    <property type="project" value="UniProtKB-UniRule"/>
</dbReference>
<sequence>MEYKSLLVILSIISNFANSAVVESEILSESPCCKSKKETPVFHDMGCHGVFVNSYKLRIIFDWWLCEEGWQYALTLIGLFGFAAMSPCLKAYREIIRNKVIKTYICDCLLTHFLLFVFALGVYILDFLLMLIVMSFNVGVFFAITFGYAVGYLLSSMVYANYKSSIRSQSFSQVNEDCC</sequence>